<sequence>MKTIKKIFAVIGILLIAGVSVLVIANLSQDLSPEQSSANFEYGLIAKQKSESSQIKLTTGDRVDVEVLMLAPQSDQGNPESAEVVIEYNPSQLEFVEISEASDVLMIGPESDPTRGRIIVDFVKQGQGGFVGDSLNLKLLATASFTLRSSELDNVKISFSSDSKVGDKMISQLNADEEFSVVVSGSLPVCGNSNCESGETLICPQDCKTVPTPLANNINTPEVDPKCSELGINYASVVPVGDNWHEKAQSLGMGYTLEIVGNSEQKLGVLQSFRAAMARGLTPILRICYGSYCSFSNVNTYINFVNDLADELANDGTFYIIAGPNEPLSENWLGNIVGDPISTAQKITPYMNAVIDGVSKPNVKILSPVFNTTNDNFPFLVSEMKMRGAKFNQLDGIAGNAYNLKGYSLGETLSDFVTRMRAQGFSANDIYLTEVGAFESDKNNGWTGTKVPHQEALQNLRNEIVKLRNDNKVKAYLLFNSFGTNSDSNFDYNVFSDDELNYLVGPECVNEDNSPSSTPTATPSPTISSVPLCRYLSTQARVQRSVTEPWVDNLEISCEESFSVGSFHDNNGQFANDTIINVIDPQNRTSNLKNGDSFRTSVPGDYRVVVTTNGQEGVNCRDEAKVSCSSTTTPTPCPIEPVCSAGYDLVTIPPFDGVGCTVYECVPSSTTLTCQSDRFVDSFSAQGINNFIWKTSEKGGVRTANGHLLISVPSGSFQNNYVETRSFMQGNFQITADIVGLSTDYKNSGTAELGVGSPLGHAHLGLNQGHDGKQYLEANIRIGENWLGSRTLDLGNVKPPVKLIISRFGSTVSMSAEYGGTTKQVAIFNNVYLGNVNAQLYSFTKDENPAINAAFDNYTYGCSSDPGSVTGVPTPVPPTPRPTCPVDLKVCPSGFTVSRDPFNNCEFRTCPIVSSVCGNNICETDEEINKSCSIDCAPTVTPTPTQAPKCTSHEYTQWSECINGYRTRKLISSLPEGCKQGVSPIFGEVCGSGSLICTTDTKACDDGTWVSRDPSNNCEFMQCPGQTECVQPPACANPGPGEARCYLSPETNWCSLECEPIPACALDSAEQRCSLAPGVNYCQALDQNSVDEKTANACKADYDGNGTIDINDFAVFAKNYKKENIDCSLDIVNNDCKLDISDFRLLGYIYGQENACQNN</sequence>
<name>A0A136KKX2_9BACT</name>
<protein>
    <recommendedName>
        <fullName evidence="4">Dockerin domain-containing protein</fullName>
    </recommendedName>
</protein>
<evidence type="ECO:0008006" key="4">
    <source>
        <dbReference type="Google" id="ProtNLM"/>
    </source>
</evidence>
<dbReference type="Gene3D" id="3.20.20.80">
    <property type="entry name" value="Glycosidases"/>
    <property type="match status" value="1"/>
</dbReference>
<dbReference type="EMBL" id="JYPD01000011">
    <property type="protein sequence ID" value="KXK09933.1"/>
    <property type="molecule type" value="Genomic_DNA"/>
</dbReference>
<keyword evidence="1" id="KW-1133">Transmembrane helix</keyword>
<dbReference type="InterPro" id="IPR017853">
    <property type="entry name" value="GH"/>
</dbReference>
<proteinExistence type="predicted"/>
<dbReference type="STRING" id="1617427.UZ20_WS6002000243"/>
<evidence type="ECO:0000313" key="2">
    <source>
        <dbReference type="EMBL" id="KXK09933.1"/>
    </source>
</evidence>
<organism evidence="2 3">
    <name type="scientific">candidate division WS6 bacterium OLB21</name>
    <dbReference type="NCBI Taxonomy" id="1617427"/>
    <lineage>
        <taxon>Bacteria</taxon>
        <taxon>Candidatus Dojkabacteria</taxon>
    </lineage>
</organism>
<comment type="caution">
    <text evidence="2">The sequence shown here is derived from an EMBL/GenBank/DDBJ whole genome shotgun (WGS) entry which is preliminary data.</text>
</comment>
<keyword evidence="1" id="KW-0472">Membrane</keyword>
<reference evidence="2 3" key="1">
    <citation type="submission" date="2015-02" db="EMBL/GenBank/DDBJ databases">
        <title>Improved understanding of the partial-nitritation anammox process through 23 genomes representing the majority of the microbial community.</title>
        <authorList>
            <person name="Speth D.R."/>
            <person name="In T Zandt M."/>
            <person name="Guerrero Cruz S."/>
            <person name="Jetten M.S."/>
            <person name="Dutilh B.E."/>
        </authorList>
    </citation>
    <scope>NUCLEOTIDE SEQUENCE [LARGE SCALE GENOMIC DNA]</scope>
    <source>
        <strain evidence="2">OLB21</strain>
    </source>
</reference>
<dbReference type="PROSITE" id="PS00018">
    <property type="entry name" value="EF_HAND_1"/>
    <property type="match status" value="1"/>
</dbReference>
<evidence type="ECO:0000256" key="1">
    <source>
        <dbReference type="SAM" id="Phobius"/>
    </source>
</evidence>
<dbReference type="SUPFAM" id="SSF51445">
    <property type="entry name" value="(Trans)glycosidases"/>
    <property type="match status" value="1"/>
</dbReference>
<evidence type="ECO:0000313" key="3">
    <source>
        <dbReference type="Proteomes" id="UP000070449"/>
    </source>
</evidence>
<dbReference type="Proteomes" id="UP000070449">
    <property type="component" value="Unassembled WGS sequence"/>
</dbReference>
<keyword evidence="1" id="KW-0812">Transmembrane</keyword>
<dbReference type="AlphaFoldDB" id="A0A136KKX2"/>
<feature type="transmembrane region" description="Helical" evidence="1">
    <location>
        <begin position="7"/>
        <end position="27"/>
    </location>
</feature>
<dbReference type="InterPro" id="IPR018247">
    <property type="entry name" value="EF_Hand_1_Ca_BS"/>
</dbReference>
<accession>A0A136KKX2</accession>
<gene>
    <name evidence="2" type="ORF">UZ20_WS6002000243</name>
</gene>